<dbReference type="EMBL" id="ML143490">
    <property type="protein sequence ID" value="TBU23987.1"/>
    <property type="molecule type" value="Genomic_DNA"/>
</dbReference>
<gene>
    <name evidence="2" type="ORF">BD311DRAFT_791316</name>
</gene>
<dbReference type="OrthoDB" id="16851at2759"/>
<proteinExistence type="predicted"/>
<evidence type="ECO:0000256" key="1">
    <source>
        <dbReference type="SAM" id="MobiDB-lite"/>
    </source>
</evidence>
<reference evidence="2" key="1">
    <citation type="submission" date="2019-01" db="EMBL/GenBank/DDBJ databases">
        <title>Draft genome sequences of three monokaryotic isolates of the white-rot basidiomycete fungus Dichomitus squalens.</title>
        <authorList>
            <consortium name="DOE Joint Genome Institute"/>
            <person name="Lopez S.C."/>
            <person name="Andreopoulos B."/>
            <person name="Pangilinan J."/>
            <person name="Lipzen A."/>
            <person name="Riley R."/>
            <person name="Ahrendt S."/>
            <person name="Ng V."/>
            <person name="Barry K."/>
            <person name="Daum C."/>
            <person name="Grigoriev I.V."/>
            <person name="Hilden K.S."/>
            <person name="Makela M.R."/>
            <person name="de Vries R.P."/>
        </authorList>
    </citation>
    <scope>NUCLEOTIDE SEQUENCE [LARGE SCALE GENOMIC DNA]</scope>
    <source>
        <strain evidence="2">OM18370.1</strain>
    </source>
</reference>
<evidence type="ECO:0000313" key="2">
    <source>
        <dbReference type="EMBL" id="TBU23987.1"/>
    </source>
</evidence>
<name>A0A4Q9MBX9_9APHY</name>
<feature type="region of interest" description="Disordered" evidence="1">
    <location>
        <begin position="1"/>
        <end position="31"/>
    </location>
</feature>
<feature type="compositionally biased region" description="Polar residues" evidence="1">
    <location>
        <begin position="314"/>
        <end position="328"/>
    </location>
</feature>
<dbReference type="Proteomes" id="UP000292957">
    <property type="component" value="Unassembled WGS sequence"/>
</dbReference>
<dbReference type="AlphaFoldDB" id="A0A4Q9MBX9"/>
<organism evidence="2">
    <name type="scientific">Dichomitus squalens</name>
    <dbReference type="NCBI Taxonomy" id="114155"/>
    <lineage>
        <taxon>Eukaryota</taxon>
        <taxon>Fungi</taxon>
        <taxon>Dikarya</taxon>
        <taxon>Basidiomycota</taxon>
        <taxon>Agaricomycotina</taxon>
        <taxon>Agaricomycetes</taxon>
        <taxon>Polyporales</taxon>
        <taxon>Polyporaceae</taxon>
        <taxon>Dichomitus</taxon>
    </lineage>
</organism>
<accession>A0A4Q9MBX9</accession>
<sequence length="497" mass="53708">MLHQSSPMPRPSKRRREDDIQPSLPQTLSDELVPTLAKHPRVALASDFATFEIGRALDMPALLLQPLATQWNTDAAGAALPTEPTANEITTAADNQYENSDSVLGNLLELLDLSELQSAAAIETRFSQIASELLHNYRVEIQSSVGTEHLEILEAEFYLWKTGCHEDPFTHASPEQSQRGRWYFHRPPTRGASGELAMATTVTHAGYRGGTRKGVDVTLGRAPPAVASKYFPHKTQASSSGAKLGKSADIVRGGALLRSVKRVSDGKVISGPSLLVDEVLRLSGAKEIAELVTVNWNGDISAFPHSDPTEHPGQLSTSSTPTRISTMSHKSDKDAVVDGKLRIFRSPRIGLDISHPSILLPASKSPSSSVAALNHPRVKFIAQPYRFFVSPYLLTANGRGQTFVGVYDALVARGHCENDKELLGEIVRLTGVKGPTATKYLAELRKGLAEGELTEWVGPKGKIVTSSITAWLRMIGTLRRLTSATSTEQKGDSGSSG</sequence>
<protein>
    <submittedName>
        <fullName evidence="2">Uncharacterized protein</fullName>
    </submittedName>
</protein>
<feature type="region of interest" description="Disordered" evidence="1">
    <location>
        <begin position="303"/>
        <end position="331"/>
    </location>
</feature>